<dbReference type="Proteomes" id="UP001139488">
    <property type="component" value="Unassembled WGS sequence"/>
</dbReference>
<dbReference type="InterPro" id="IPR050389">
    <property type="entry name" value="LysR-type_TF"/>
</dbReference>
<dbReference type="RefSeq" id="WP_244356884.1">
    <property type="nucleotide sequence ID" value="NZ_JAJNNZ010000005.1"/>
</dbReference>
<feature type="domain" description="HTH lysR-type" evidence="5">
    <location>
        <begin position="9"/>
        <end position="66"/>
    </location>
</feature>
<organism evidence="6 7">
    <name type="scientific">Vibrio gelatinilyticus</name>
    <dbReference type="NCBI Taxonomy" id="2893468"/>
    <lineage>
        <taxon>Bacteria</taxon>
        <taxon>Pseudomonadati</taxon>
        <taxon>Pseudomonadota</taxon>
        <taxon>Gammaproteobacteria</taxon>
        <taxon>Vibrionales</taxon>
        <taxon>Vibrionaceae</taxon>
        <taxon>Vibrio</taxon>
    </lineage>
</organism>
<evidence type="ECO:0000256" key="3">
    <source>
        <dbReference type="ARBA" id="ARBA00023125"/>
    </source>
</evidence>
<dbReference type="SUPFAM" id="SSF53850">
    <property type="entry name" value="Periplasmic binding protein-like II"/>
    <property type="match status" value="1"/>
</dbReference>
<gene>
    <name evidence="6" type="ORF">LNL84_08970</name>
</gene>
<dbReference type="Pfam" id="PF03466">
    <property type="entry name" value="LysR_substrate"/>
    <property type="match status" value="1"/>
</dbReference>
<accession>A0A9X1WEQ1</accession>
<keyword evidence="3" id="KW-0238">DNA-binding</keyword>
<evidence type="ECO:0000256" key="4">
    <source>
        <dbReference type="ARBA" id="ARBA00023163"/>
    </source>
</evidence>
<dbReference type="PANTHER" id="PTHR30118">
    <property type="entry name" value="HTH-TYPE TRANSCRIPTIONAL REGULATOR LEUO-RELATED"/>
    <property type="match status" value="1"/>
</dbReference>
<protein>
    <submittedName>
        <fullName evidence="6">LysR family transcriptional regulator</fullName>
    </submittedName>
</protein>
<evidence type="ECO:0000259" key="5">
    <source>
        <dbReference type="PROSITE" id="PS50931"/>
    </source>
</evidence>
<keyword evidence="2" id="KW-0805">Transcription regulation</keyword>
<dbReference type="PANTHER" id="PTHR30118:SF12">
    <property type="entry name" value="TRANSCRIPTIONAL REGULATOR LYSR FAMILY"/>
    <property type="match status" value="1"/>
</dbReference>
<dbReference type="AlphaFoldDB" id="A0A9X1WEQ1"/>
<sequence>MDLLGLSRISFKHLTVLHVMLTSHSVTKTAESLCVTPSSVSKTLNQLRIILGDELFFRDGTKLVPTPYALTIAPTLHSMLASMNSVMHQASFDPLEYQGSFSLSMRESTFEIFAKPIAALISDLAPHATLTVHSKDRHGFDSLLGGSIDFILLPHDASQPPTNSKGLVWESLYHDEMVCLMSAHHPLIDNELTIENYLSYRHVGIADTELNQPYFEQNLTQNHSARDVAMSVADFGSAALMCQQTNLLFTCSKRWADVAIQAKSLVSKPLPFDYGHVAYSLVWNKPSMNDHSIAWLCDYLKGFS</sequence>
<dbReference type="InterPro" id="IPR000847">
    <property type="entry name" value="LysR_HTH_N"/>
</dbReference>
<dbReference type="InterPro" id="IPR036388">
    <property type="entry name" value="WH-like_DNA-bd_sf"/>
</dbReference>
<comment type="similarity">
    <text evidence="1">Belongs to the LysR transcriptional regulatory family.</text>
</comment>
<dbReference type="InterPro" id="IPR037402">
    <property type="entry name" value="YidZ_PBP2"/>
</dbReference>
<keyword evidence="7" id="KW-1185">Reference proteome</keyword>
<dbReference type="PROSITE" id="PS50931">
    <property type="entry name" value="HTH_LYSR"/>
    <property type="match status" value="1"/>
</dbReference>
<evidence type="ECO:0000313" key="7">
    <source>
        <dbReference type="Proteomes" id="UP001139488"/>
    </source>
</evidence>
<dbReference type="Gene3D" id="1.10.10.10">
    <property type="entry name" value="Winged helix-like DNA-binding domain superfamily/Winged helix DNA-binding domain"/>
    <property type="match status" value="1"/>
</dbReference>
<dbReference type="SUPFAM" id="SSF46785">
    <property type="entry name" value="Winged helix' DNA-binding domain"/>
    <property type="match status" value="1"/>
</dbReference>
<evidence type="ECO:0000256" key="1">
    <source>
        <dbReference type="ARBA" id="ARBA00009437"/>
    </source>
</evidence>
<dbReference type="InterPro" id="IPR005119">
    <property type="entry name" value="LysR_subst-bd"/>
</dbReference>
<dbReference type="Gene3D" id="3.40.190.10">
    <property type="entry name" value="Periplasmic binding protein-like II"/>
    <property type="match status" value="2"/>
</dbReference>
<dbReference type="Pfam" id="PF00126">
    <property type="entry name" value="HTH_1"/>
    <property type="match status" value="1"/>
</dbReference>
<proteinExistence type="inferred from homology"/>
<dbReference type="GO" id="GO:0003700">
    <property type="term" value="F:DNA-binding transcription factor activity"/>
    <property type="evidence" value="ECO:0007669"/>
    <property type="project" value="InterPro"/>
</dbReference>
<comment type="caution">
    <text evidence="6">The sequence shown here is derived from an EMBL/GenBank/DDBJ whole genome shotgun (WGS) entry which is preliminary data.</text>
</comment>
<dbReference type="CDD" id="cd08417">
    <property type="entry name" value="PBP2_Nitroaromatics_like"/>
    <property type="match status" value="1"/>
</dbReference>
<keyword evidence="4" id="KW-0804">Transcription</keyword>
<dbReference type="InterPro" id="IPR036390">
    <property type="entry name" value="WH_DNA-bd_sf"/>
</dbReference>
<evidence type="ECO:0000256" key="2">
    <source>
        <dbReference type="ARBA" id="ARBA00023015"/>
    </source>
</evidence>
<name>A0A9X1WEQ1_9VIBR</name>
<evidence type="ECO:0000313" key="6">
    <source>
        <dbReference type="EMBL" id="MCJ2376965.1"/>
    </source>
</evidence>
<dbReference type="EMBL" id="JAJNNZ010000005">
    <property type="protein sequence ID" value="MCJ2376965.1"/>
    <property type="molecule type" value="Genomic_DNA"/>
</dbReference>
<dbReference type="GO" id="GO:0003677">
    <property type="term" value="F:DNA binding"/>
    <property type="evidence" value="ECO:0007669"/>
    <property type="project" value="UniProtKB-KW"/>
</dbReference>
<reference evidence="6" key="1">
    <citation type="submission" date="2021-11" db="EMBL/GenBank/DDBJ databases">
        <title>Vibrio ZSDE26 sp. nov. and Vibrio ZSDZ34 sp. nov., isolated from coastal seawater in Qingdao.</title>
        <authorList>
            <person name="Zhang P."/>
        </authorList>
    </citation>
    <scope>NUCLEOTIDE SEQUENCE</scope>
    <source>
        <strain evidence="6">ZSDZ34</strain>
    </source>
</reference>